<accession>A0A1C7IE58</accession>
<dbReference type="Proteomes" id="UP000092574">
    <property type="component" value="Chromosome"/>
</dbReference>
<dbReference type="EMBL" id="CP015405">
    <property type="protein sequence ID" value="ANU76759.1"/>
    <property type="molecule type" value="Genomic_DNA"/>
</dbReference>
<dbReference type="KEGG" id="byl:A4V09_13895"/>
<dbReference type="OrthoDB" id="9807426at2"/>
<dbReference type="STRING" id="1796616.A4V09_13895"/>
<keyword evidence="2" id="KW-1185">Reference proteome</keyword>
<sequence length="66" mass="7098">MCADTGTLLGLQYPDFAPETMDKLKALLPDYATPANPLDMSASLAHDGEKYTAVIQAIIDKREVSA</sequence>
<proteinExistence type="predicted"/>
<organism evidence="1 2">
    <name type="scientific">Blautia pseudococcoides</name>
    <dbReference type="NCBI Taxonomy" id="1796616"/>
    <lineage>
        <taxon>Bacteria</taxon>
        <taxon>Bacillati</taxon>
        <taxon>Bacillota</taxon>
        <taxon>Clostridia</taxon>
        <taxon>Lachnospirales</taxon>
        <taxon>Lachnospiraceae</taxon>
        <taxon>Blautia</taxon>
    </lineage>
</organism>
<dbReference type="SUPFAM" id="SSF52210">
    <property type="entry name" value="Succinyl-CoA synthetase domains"/>
    <property type="match status" value="1"/>
</dbReference>
<protein>
    <submittedName>
        <fullName evidence="1">Uncharacterized protein</fullName>
    </submittedName>
</protein>
<name>A0A1C7IE58_9FIRM</name>
<gene>
    <name evidence="1" type="ORF">A4V09_13895</name>
</gene>
<dbReference type="InterPro" id="IPR016102">
    <property type="entry name" value="Succinyl-CoA_synth-like"/>
</dbReference>
<dbReference type="Gene3D" id="3.40.50.261">
    <property type="entry name" value="Succinyl-CoA synthetase domains"/>
    <property type="match status" value="1"/>
</dbReference>
<evidence type="ECO:0000313" key="1">
    <source>
        <dbReference type="EMBL" id="ANU76759.1"/>
    </source>
</evidence>
<reference evidence="1" key="1">
    <citation type="submission" date="2017-04" db="EMBL/GenBank/DDBJ databases">
        <title>Complete Genome Sequences of Twelve Strains of a Stable Defined Moderately Diverse Mouse Microbiota 2 (sDMDMm2).</title>
        <authorList>
            <person name="Uchimura Y."/>
            <person name="Wyss M."/>
            <person name="Brugiroux S."/>
            <person name="Limenitakis J.P."/>
            <person name="Stecher B."/>
            <person name="McCoy K.D."/>
            <person name="Macpherson A.J."/>
        </authorList>
    </citation>
    <scope>NUCLEOTIDE SEQUENCE</scope>
    <source>
        <strain evidence="1">YL58</strain>
    </source>
</reference>
<evidence type="ECO:0000313" key="2">
    <source>
        <dbReference type="Proteomes" id="UP000092574"/>
    </source>
</evidence>
<dbReference type="AlphaFoldDB" id="A0A1C7IE58"/>